<dbReference type="PANTHER" id="PTHR16301">
    <property type="entry name" value="IMPACT-RELATED"/>
    <property type="match status" value="1"/>
</dbReference>
<dbReference type="PANTHER" id="PTHR16301:SF20">
    <property type="entry name" value="IMPACT FAMILY MEMBER YIGZ"/>
    <property type="match status" value="1"/>
</dbReference>
<proteinExistence type="inferred from homology"/>
<dbReference type="InterPro" id="IPR023582">
    <property type="entry name" value="Impact"/>
</dbReference>
<dbReference type="InterPro" id="IPR001498">
    <property type="entry name" value="Impact_N"/>
</dbReference>
<evidence type="ECO:0000259" key="2">
    <source>
        <dbReference type="Pfam" id="PF01205"/>
    </source>
</evidence>
<evidence type="ECO:0000256" key="1">
    <source>
        <dbReference type="ARBA" id="ARBA00007665"/>
    </source>
</evidence>
<feature type="domain" description="Impact N-terminal" evidence="2">
    <location>
        <begin position="25"/>
        <end position="127"/>
    </location>
</feature>
<dbReference type="InterPro" id="IPR020569">
    <property type="entry name" value="UPF0029_Impact_CS"/>
</dbReference>
<dbReference type="GO" id="GO:0006446">
    <property type="term" value="P:regulation of translational initiation"/>
    <property type="evidence" value="ECO:0007669"/>
    <property type="project" value="TreeGrafter"/>
</dbReference>
<dbReference type="EMBL" id="BDJL01000142">
    <property type="protein sequence ID" value="GAV26454.1"/>
    <property type="molecule type" value="Genomic_DNA"/>
</dbReference>
<protein>
    <submittedName>
        <fullName evidence="3">YigZ family protein</fullName>
    </submittedName>
</protein>
<dbReference type="OrthoDB" id="9813771at2"/>
<name>A0A1L8D5Q5_9THEO</name>
<dbReference type="InterPro" id="IPR020568">
    <property type="entry name" value="Ribosomal_Su5_D2-typ_SF"/>
</dbReference>
<dbReference type="InterPro" id="IPR036956">
    <property type="entry name" value="Impact_N_sf"/>
</dbReference>
<evidence type="ECO:0000313" key="4">
    <source>
        <dbReference type="Proteomes" id="UP000187338"/>
    </source>
</evidence>
<accession>A0A1L8D5Q5</accession>
<organism evidence="3 4">
    <name type="scientific">Carboxydothermus islandicus</name>
    <dbReference type="NCBI Taxonomy" id="661089"/>
    <lineage>
        <taxon>Bacteria</taxon>
        <taxon>Bacillati</taxon>
        <taxon>Bacillota</taxon>
        <taxon>Clostridia</taxon>
        <taxon>Thermoanaerobacterales</taxon>
        <taxon>Thermoanaerobacteraceae</taxon>
        <taxon>Carboxydothermus</taxon>
    </lineage>
</organism>
<dbReference type="STRING" id="661089.ciss_23870"/>
<gene>
    <name evidence="3" type="ORF">ciss_23870</name>
</gene>
<dbReference type="SUPFAM" id="SSF54211">
    <property type="entry name" value="Ribosomal protein S5 domain 2-like"/>
    <property type="match status" value="1"/>
</dbReference>
<dbReference type="InterPro" id="IPR015796">
    <property type="entry name" value="Impact_YigZ-like"/>
</dbReference>
<dbReference type="GO" id="GO:0005737">
    <property type="term" value="C:cytoplasm"/>
    <property type="evidence" value="ECO:0007669"/>
    <property type="project" value="TreeGrafter"/>
</dbReference>
<sequence length="223" mass="25431">MEEKTVRKMEFLTIEEFSEERFTERKSLFIGRALPVNSEDEARKFIEEIKEKHNDATHNVFAYSIENRITRMSDDGEPSGTAGRPVLEAIMQKKLTNVCVVVTRYFGGILLGAGGLIRAYRKAAELCLNKATIITVKKIPVYSVTVSYEHWSRILKLANNLGLPQREPVYLQEVTGYFGVIPELEEKFLREVIDLSVGQAKIQIEGDMLVKYREGKYLPVLRG</sequence>
<dbReference type="AlphaFoldDB" id="A0A1L8D5Q5"/>
<dbReference type="Pfam" id="PF01205">
    <property type="entry name" value="Impact_N"/>
    <property type="match status" value="1"/>
</dbReference>
<dbReference type="PROSITE" id="PS00910">
    <property type="entry name" value="UPF0029"/>
    <property type="match status" value="1"/>
</dbReference>
<dbReference type="NCBIfam" id="TIGR00257">
    <property type="entry name" value="IMPACT_YIGZ"/>
    <property type="match status" value="1"/>
</dbReference>
<reference evidence="4" key="1">
    <citation type="submission" date="2016-12" db="EMBL/GenBank/DDBJ databases">
        <title>Draft Genome Sequences od Carboxydothermus pertinax and islandicus, Hydrogenogenic Carboxydotrophic Bacteria.</title>
        <authorList>
            <person name="Fukuyama Y."/>
            <person name="Ohmae K."/>
            <person name="Yoneda Y."/>
            <person name="Yoshida T."/>
            <person name="Sako Y."/>
        </authorList>
    </citation>
    <scope>NUCLEOTIDE SEQUENCE [LARGE SCALE GENOMIC DNA]</scope>
    <source>
        <strain evidence="4">SET</strain>
    </source>
</reference>
<keyword evidence="4" id="KW-1185">Reference proteome</keyword>
<dbReference type="Proteomes" id="UP000187338">
    <property type="component" value="Unassembled WGS sequence"/>
</dbReference>
<comment type="similarity">
    <text evidence="1">Belongs to the IMPACT family.</text>
</comment>
<comment type="caution">
    <text evidence="3">The sequence shown here is derived from an EMBL/GenBank/DDBJ whole genome shotgun (WGS) entry which is preliminary data.</text>
</comment>
<evidence type="ECO:0000313" key="3">
    <source>
        <dbReference type="EMBL" id="GAV26454.1"/>
    </source>
</evidence>
<dbReference type="Gene3D" id="3.30.230.30">
    <property type="entry name" value="Impact, N-terminal domain"/>
    <property type="match status" value="1"/>
</dbReference>